<dbReference type="Gene3D" id="3.40.50.2300">
    <property type="match status" value="2"/>
</dbReference>
<accession>A0ABZ2KPN2</accession>
<proteinExistence type="predicted"/>
<name>A0ABZ2KPN2_9BACT</name>
<dbReference type="RefSeq" id="WP_394849913.1">
    <property type="nucleotide sequence ID" value="NZ_CP089982.1"/>
</dbReference>
<dbReference type="Proteomes" id="UP001379533">
    <property type="component" value="Chromosome"/>
</dbReference>
<sequence length="551" mass="57569">MRYRFSFGSITASLFVGGLIALSVTGNTGCSVIFKDSAEQCSTDGDCRARGLVGAICSDQVCIAGCTSADQCTSEAGGRAAICGSNNKCTVLEIDGCTLPRDQGVLVPTYKDPNAIFIGELSATTSTQIPGAGAHNQLVMANDDLRTVQAPGVPGGPGGVRRPLVPISCETGDDAAKMTAYAKHFVDVVNAPIIVSTWNPHAIRVHAAVTASQKSVFEYCVTCSADIRRFAAGSGDVSTIYSGTAAAVDLAAGIAAKASELETDVRATPGFSGNVRLALLITSGLEGAPPDQTADEVLKTLRFNGKSAADNGDDYRFFSYVASDSRDAIAEQVAAFAPHIIIPITLAEANQSLFPLIEGKWRGSIRPRYVGNVGQQQSSMLTFVQGNDERRKRVVIVNQTPTPTDAAKFNAWSALYSQRFGTNSGPSIAYDAYYALAYSIVAAGAPASGKLTGTDLVRGLLNLKGGSSSYFVGNGDLVVGMAAALQGKIDLSGYVLPLNFSPDTGRIPLSRIPIFCIGRQQAGAPPAFLPSGQEFNVATQQLQGKYNCPGD</sequence>
<evidence type="ECO:0000313" key="1">
    <source>
        <dbReference type="EMBL" id="WXA99278.1"/>
    </source>
</evidence>
<dbReference type="EMBL" id="CP089982">
    <property type="protein sequence ID" value="WXA99278.1"/>
    <property type="molecule type" value="Genomic_DNA"/>
</dbReference>
<reference evidence="1 2" key="1">
    <citation type="submission" date="2021-12" db="EMBL/GenBank/DDBJ databases">
        <title>Discovery of the Pendulisporaceae a myxobacterial family with distinct sporulation behavior and unique specialized metabolism.</title>
        <authorList>
            <person name="Garcia R."/>
            <person name="Popoff A."/>
            <person name="Bader C.D."/>
            <person name="Loehr J."/>
            <person name="Walesch S."/>
            <person name="Walt C."/>
            <person name="Boldt J."/>
            <person name="Bunk B."/>
            <person name="Haeckl F.J.F.P.J."/>
            <person name="Gunesch A.P."/>
            <person name="Birkelbach J."/>
            <person name="Nuebel U."/>
            <person name="Pietschmann T."/>
            <person name="Bach T."/>
            <person name="Mueller R."/>
        </authorList>
    </citation>
    <scope>NUCLEOTIDE SEQUENCE [LARGE SCALE GENOMIC DNA]</scope>
    <source>
        <strain evidence="1 2">MSr12523</strain>
    </source>
</reference>
<keyword evidence="2" id="KW-1185">Reference proteome</keyword>
<organism evidence="1 2">
    <name type="scientific">Pendulispora brunnea</name>
    <dbReference type="NCBI Taxonomy" id="2905690"/>
    <lineage>
        <taxon>Bacteria</taxon>
        <taxon>Pseudomonadati</taxon>
        <taxon>Myxococcota</taxon>
        <taxon>Myxococcia</taxon>
        <taxon>Myxococcales</taxon>
        <taxon>Sorangiineae</taxon>
        <taxon>Pendulisporaceae</taxon>
        <taxon>Pendulispora</taxon>
    </lineage>
</organism>
<gene>
    <name evidence="1" type="ORF">LZC95_20950</name>
</gene>
<protein>
    <submittedName>
        <fullName evidence="1">Uncharacterized protein</fullName>
    </submittedName>
</protein>
<evidence type="ECO:0000313" key="2">
    <source>
        <dbReference type="Proteomes" id="UP001379533"/>
    </source>
</evidence>